<evidence type="ECO:0000313" key="1">
    <source>
        <dbReference type="EMBL" id="MVX62353.1"/>
    </source>
</evidence>
<reference evidence="1" key="1">
    <citation type="submission" date="2019-12" db="EMBL/GenBank/DDBJ databases">
        <title>Microbes associate with the intestines of laboratory mice.</title>
        <authorList>
            <person name="Navarre W."/>
            <person name="Wong E."/>
        </authorList>
    </citation>
    <scope>NUCLEOTIDE SEQUENCE</scope>
    <source>
        <strain evidence="1">NM79_F5</strain>
    </source>
</reference>
<dbReference type="Proteomes" id="UP000656077">
    <property type="component" value="Unassembled WGS sequence"/>
</dbReference>
<dbReference type="RefSeq" id="WP_160357791.1">
    <property type="nucleotide sequence ID" value="NZ_WSRQ01000002.1"/>
</dbReference>
<comment type="caution">
    <text evidence="1">The sequence shown here is derived from an EMBL/GenBank/DDBJ whole genome shotgun (WGS) entry which is preliminary data.</text>
</comment>
<accession>A0A964RIK3</accession>
<protein>
    <submittedName>
        <fullName evidence="1">Uncharacterized protein</fullName>
    </submittedName>
</protein>
<sequence length="87" mass="10194">MNDLMKLSENIQSSIFHYRIDDFNKQLIELINLLEQELANGIKIENQDKISTIKKIIGSINIAFENKDYLLFADILKYELEANFKVD</sequence>
<gene>
    <name evidence="1" type="ORF">GKZ28_01385</name>
</gene>
<organism evidence="1 2">
    <name type="scientific">Clostridium chromiireducens</name>
    <dbReference type="NCBI Taxonomy" id="225345"/>
    <lineage>
        <taxon>Bacteria</taxon>
        <taxon>Bacillati</taxon>
        <taxon>Bacillota</taxon>
        <taxon>Clostridia</taxon>
        <taxon>Eubacteriales</taxon>
        <taxon>Clostridiaceae</taxon>
        <taxon>Clostridium</taxon>
    </lineage>
</organism>
<name>A0A964RIK3_9CLOT</name>
<dbReference type="EMBL" id="WSRQ01000002">
    <property type="protein sequence ID" value="MVX62353.1"/>
    <property type="molecule type" value="Genomic_DNA"/>
</dbReference>
<evidence type="ECO:0000313" key="2">
    <source>
        <dbReference type="Proteomes" id="UP000656077"/>
    </source>
</evidence>
<proteinExistence type="predicted"/>
<dbReference type="AlphaFoldDB" id="A0A964RIK3"/>